<organism evidence="2 3">
    <name type="scientific">Lutibacter agarilyticus</name>
    <dbReference type="NCBI Taxonomy" id="1109740"/>
    <lineage>
        <taxon>Bacteria</taxon>
        <taxon>Pseudomonadati</taxon>
        <taxon>Bacteroidota</taxon>
        <taxon>Flavobacteriia</taxon>
        <taxon>Flavobacteriales</taxon>
        <taxon>Flavobacteriaceae</taxon>
        <taxon>Lutibacter</taxon>
    </lineage>
</organism>
<protein>
    <recommendedName>
        <fullName evidence="1">Lcl C-terminal domain-containing protein</fullName>
    </recommendedName>
</protein>
<dbReference type="PANTHER" id="PTHR35812:SF1">
    <property type="entry name" value="LIPOPROTEIN"/>
    <property type="match status" value="1"/>
</dbReference>
<feature type="domain" description="Lcl C-terminal" evidence="1">
    <location>
        <begin position="84"/>
        <end position="223"/>
    </location>
</feature>
<dbReference type="RefSeq" id="WP_217900247.1">
    <property type="nucleotide sequence ID" value="NZ_FZNT01000002.1"/>
</dbReference>
<evidence type="ECO:0000259" key="1">
    <source>
        <dbReference type="Pfam" id="PF07603"/>
    </source>
</evidence>
<keyword evidence="3" id="KW-1185">Reference proteome</keyword>
<evidence type="ECO:0000313" key="2">
    <source>
        <dbReference type="EMBL" id="SNR37518.1"/>
    </source>
</evidence>
<accession>A0A238VTF0</accession>
<dbReference type="Proteomes" id="UP000198384">
    <property type="component" value="Unassembled WGS sequence"/>
</dbReference>
<dbReference type="AlphaFoldDB" id="A0A238VTF0"/>
<feature type="domain" description="Lcl C-terminal" evidence="1">
    <location>
        <begin position="239"/>
        <end position="351"/>
    </location>
</feature>
<gene>
    <name evidence="2" type="ORF">SAMN06265371_10266</name>
</gene>
<dbReference type="EMBL" id="FZNT01000002">
    <property type="protein sequence ID" value="SNR37518.1"/>
    <property type="molecule type" value="Genomic_DNA"/>
</dbReference>
<dbReference type="Pfam" id="PF07603">
    <property type="entry name" value="Lcl_C"/>
    <property type="match status" value="2"/>
</dbReference>
<reference evidence="2 3" key="1">
    <citation type="submission" date="2017-06" db="EMBL/GenBank/DDBJ databases">
        <authorList>
            <person name="Kim H.J."/>
            <person name="Triplett B.A."/>
        </authorList>
    </citation>
    <scope>NUCLEOTIDE SEQUENCE [LARGE SCALE GENOMIC DNA]</scope>
    <source>
        <strain evidence="2 3">DSM 29150</strain>
    </source>
</reference>
<proteinExistence type="predicted"/>
<sequence>MNWTFMFLLIITACSNNDNLLNEDDEDNATLPTPDKPYAIVDTGVTDFYSDVALISKPSTSNAFYGQDASYAGNQPSYTNNNNGTITDNVTGLIWEQNMEEKITFEEAFLKAENSTLGGYTDWRVPTIKELYSLILFTGKVKGEVAIEFFINTNYFDQPLGNTSIGEREIDAQTWSSTEYVSTTMNSDATVFGVNFVDGRIKGYPKYHPRTKAANTMYFRMVRGNTNYGKNNFIDNGDGTISDLATGLMWQKSDDGTSRDWEESLTYAEGLTLRNKTDWRLPNAKELQSIVDYSRSPKTTNSPAIDPLFDCTEISDPEGNTGHYPFYWTGTSHLDGANPYSSGVYIAFGEGQGEMNGTLMDVHGAGCQRSDPKSGNINDYPQFFGPQGDVRYVYNYVRCVRTIQQ</sequence>
<dbReference type="InterPro" id="IPR011460">
    <property type="entry name" value="Lcl_C"/>
</dbReference>
<dbReference type="PANTHER" id="PTHR35812">
    <property type="entry name" value="LIPOPROTEIN"/>
    <property type="match status" value="1"/>
</dbReference>
<name>A0A238VTF0_9FLAO</name>
<evidence type="ECO:0000313" key="3">
    <source>
        <dbReference type="Proteomes" id="UP000198384"/>
    </source>
</evidence>